<dbReference type="SMART" id="SM00347">
    <property type="entry name" value="HTH_MARR"/>
    <property type="match status" value="1"/>
</dbReference>
<dbReference type="Pfam" id="PF12802">
    <property type="entry name" value="MarR_2"/>
    <property type="match status" value="1"/>
</dbReference>
<protein>
    <submittedName>
        <fullName evidence="6">MarR family transcriptional regulator</fullName>
    </submittedName>
</protein>
<dbReference type="GO" id="GO:0003700">
    <property type="term" value="F:DNA-binding transcription factor activity"/>
    <property type="evidence" value="ECO:0007669"/>
    <property type="project" value="InterPro"/>
</dbReference>
<evidence type="ECO:0000256" key="3">
    <source>
        <dbReference type="ARBA" id="ARBA00023163"/>
    </source>
</evidence>
<dbReference type="Gene3D" id="1.10.10.10">
    <property type="entry name" value="Winged helix-like DNA-binding domain superfamily/Winged helix DNA-binding domain"/>
    <property type="match status" value="1"/>
</dbReference>
<dbReference type="GO" id="GO:0003677">
    <property type="term" value="F:DNA binding"/>
    <property type="evidence" value="ECO:0007669"/>
    <property type="project" value="UniProtKB-KW"/>
</dbReference>
<evidence type="ECO:0000313" key="7">
    <source>
        <dbReference type="Proteomes" id="UP000824164"/>
    </source>
</evidence>
<feature type="domain" description="HTH marR-type" evidence="5">
    <location>
        <begin position="1"/>
        <end position="150"/>
    </location>
</feature>
<evidence type="ECO:0000256" key="2">
    <source>
        <dbReference type="ARBA" id="ARBA00023125"/>
    </source>
</evidence>
<dbReference type="PANTHER" id="PTHR42756:SF1">
    <property type="entry name" value="TRANSCRIPTIONAL REPRESSOR OF EMRAB OPERON"/>
    <property type="match status" value="1"/>
</dbReference>
<keyword evidence="2" id="KW-0238">DNA-binding</keyword>
<reference evidence="6" key="1">
    <citation type="submission" date="2020-10" db="EMBL/GenBank/DDBJ databases">
        <authorList>
            <person name="Gilroy R."/>
        </authorList>
    </citation>
    <scope>NUCLEOTIDE SEQUENCE</scope>
    <source>
        <strain evidence="6">CHK187-14744</strain>
    </source>
</reference>
<dbReference type="InterPro" id="IPR036388">
    <property type="entry name" value="WH-like_DNA-bd_sf"/>
</dbReference>
<dbReference type="SUPFAM" id="SSF46785">
    <property type="entry name" value="Winged helix' DNA-binding domain"/>
    <property type="match status" value="1"/>
</dbReference>
<dbReference type="InterPro" id="IPR000835">
    <property type="entry name" value="HTH_MarR-typ"/>
</dbReference>
<evidence type="ECO:0000313" key="6">
    <source>
        <dbReference type="EMBL" id="HIU01659.1"/>
    </source>
</evidence>
<reference evidence="6" key="2">
    <citation type="journal article" date="2021" name="PeerJ">
        <title>Extensive microbial diversity within the chicken gut microbiome revealed by metagenomics and culture.</title>
        <authorList>
            <person name="Gilroy R."/>
            <person name="Ravi A."/>
            <person name="Getino M."/>
            <person name="Pursley I."/>
            <person name="Horton D.L."/>
            <person name="Alikhan N.F."/>
            <person name="Baker D."/>
            <person name="Gharbi K."/>
            <person name="Hall N."/>
            <person name="Watson M."/>
            <person name="Adriaenssens E.M."/>
            <person name="Foster-Nyarko E."/>
            <person name="Jarju S."/>
            <person name="Secka A."/>
            <person name="Antonio M."/>
            <person name="Oren A."/>
            <person name="Chaudhuri R.R."/>
            <person name="La Ragione R."/>
            <person name="Hildebrand F."/>
            <person name="Pallen M.J."/>
        </authorList>
    </citation>
    <scope>NUCLEOTIDE SEQUENCE</scope>
    <source>
        <strain evidence="6">CHK187-14744</strain>
    </source>
</reference>
<comment type="caution">
    <text evidence="6">The sequence shown here is derived from an EMBL/GenBank/DDBJ whole genome shotgun (WGS) entry which is preliminary data.</text>
</comment>
<feature type="compositionally biased region" description="Basic and acidic residues" evidence="4">
    <location>
        <begin position="162"/>
        <end position="180"/>
    </location>
</feature>
<gene>
    <name evidence="6" type="ORF">IAB63_00205</name>
</gene>
<evidence type="ECO:0000256" key="1">
    <source>
        <dbReference type="ARBA" id="ARBA00023015"/>
    </source>
</evidence>
<keyword evidence="3" id="KW-0804">Transcription</keyword>
<feature type="region of interest" description="Disordered" evidence="4">
    <location>
        <begin position="159"/>
        <end position="180"/>
    </location>
</feature>
<accession>A0A9D1HEZ2</accession>
<name>A0A9D1HEZ2_9FIRM</name>
<organism evidence="6 7">
    <name type="scientific">Candidatus Onthocola gallistercoris</name>
    <dbReference type="NCBI Taxonomy" id="2840876"/>
    <lineage>
        <taxon>Bacteria</taxon>
        <taxon>Bacillati</taxon>
        <taxon>Bacillota</taxon>
        <taxon>Bacilli</taxon>
        <taxon>Candidatus Onthocola</taxon>
    </lineage>
</organism>
<dbReference type="EMBL" id="DVLT01000001">
    <property type="protein sequence ID" value="HIU01659.1"/>
    <property type="molecule type" value="Genomic_DNA"/>
</dbReference>
<keyword evidence="1" id="KW-0805">Transcription regulation</keyword>
<evidence type="ECO:0000259" key="5">
    <source>
        <dbReference type="PROSITE" id="PS50995"/>
    </source>
</evidence>
<dbReference type="InterPro" id="IPR036390">
    <property type="entry name" value="WH_DNA-bd_sf"/>
</dbReference>
<dbReference type="PANTHER" id="PTHR42756">
    <property type="entry name" value="TRANSCRIPTIONAL REGULATOR, MARR"/>
    <property type="match status" value="1"/>
</dbReference>
<dbReference type="Proteomes" id="UP000824164">
    <property type="component" value="Unassembled WGS sequence"/>
</dbReference>
<sequence>MELKWFGEHRKFIEKLILFGNSYARTYKIACPRTEGFDLSASEMQVIEYLLENEENHQNMQEISKRLGISASSFTNLVFKLTKLGLLEKYHLENNRKAVIVLVSPLGRKIYDDYAKEAYEHWISQVSEMLKEVPREYVDIFTEVLDYSSKAAMYPVNRKKSVKPEEEVKPRLMPMEEKEP</sequence>
<evidence type="ECO:0000256" key="4">
    <source>
        <dbReference type="SAM" id="MobiDB-lite"/>
    </source>
</evidence>
<proteinExistence type="predicted"/>
<dbReference type="PROSITE" id="PS50995">
    <property type="entry name" value="HTH_MARR_2"/>
    <property type="match status" value="1"/>
</dbReference>
<dbReference type="AlphaFoldDB" id="A0A9D1HEZ2"/>